<protein>
    <submittedName>
        <fullName evidence="2">N-acetyltransferase</fullName>
    </submittedName>
</protein>
<organism evidence="2 3">
    <name type="scientific">Chroococcidiopsis cubana SAG 39.79</name>
    <dbReference type="NCBI Taxonomy" id="388085"/>
    <lineage>
        <taxon>Bacteria</taxon>
        <taxon>Bacillati</taxon>
        <taxon>Cyanobacteriota</taxon>
        <taxon>Cyanophyceae</taxon>
        <taxon>Chroococcidiopsidales</taxon>
        <taxon>Chroococcidiopsidaceae</taxon>
        <taxon>Chroococcidiopsis</taxon>
    </lineage>
</organism>
<dbReference type="RefSeq" id="WP_106167141.1">
    <property type="nucleotide sequence ID" value="NZ_JAVKZF010000002.1"/>
</dbReference>
<dbReference type="AlphaFoldDB" id="A0AB37ULG9"/>
<evidence type="ECO:0000259" key="1">
    <source>
        <dbReference type="PROSITE" id="PS51186"/>
    </source>
</evidence>
<dbReference type="GO" id="GO:0016747">
    <property type="term" value="F:acyltransferase activity, transferring groups other than amino-acyl groups"/>
    <property type="evidence" value="ECO:0007669"/>
    <property type="project" value="InterPro"/>
</dbReference>
<evidence type="ECO:0000313" key="3">
    <source>
        <dbReference type="Proteomes" id="UP000282574"/>
    </source>
</evidence>
<dbReference type="Gene3D" id="3.40.630.30">
    <property type="match status" value="1"/>
</dbReference>
<dbReference type="Pfam" id="PF13527">
    <property type="entry name" value="Acetyltransf_9"/>
    <property type="match status" value="1"/>
</dbReference>
<proteinExistence type="predicted"/>
<dbReference type="PROSITE" id="PS51186">
    <property type="entry name" value="GNAT"/>
    <property type="match status" value="1"/>
</dbReference>
<evidence type="ECO:0000313" key="2">
    <source>
        <dbReference type="EMBL" id="RUT12215.1"/>
    </source>
</evidence>
<gene>
    <name evidence="2" type="ORF">DSM107010_24290</name>
</gene>
<dbReference type="CDD" id="cd04301">
    <property type="entry name" value="NAT_SF"/>
    <property type="match status" value="1"/>
</dbReference>
<dbReference type="Proteomes" id="UP000282574">
    <property type="component" value="Unassembled WGS sequence"/>
</dbReference>
<comment type="caution">
    <text evidence="2">The sequence shown here is derived from an EMBL/GenBank/DDBJ whole genome shotgun (WGS) entry which is preliminary data.</text>
</comment>
<keyword evidence="3" id="KW-1185">Reference proteome</keyword>
<accession>A0AB37ULG9</accession>
<name>A0AB37ULG9_9CYAN</name>
<sequence length="171" mass="18684">MRIVRSENFIEYAGIFEINQLAFGQENEAKLVENIRYLPNFNSALSLVAVEGDRLVGHILFSEIAIVSPQGDVIALALAPLAVLPQFQNQGVGSQLVRAGLKQCQILGYKIVIVLGRPNFYSRFGFVPAIDRGLRSPFSVPDEAFMVLELVPGALNGVSGMVKYPSPFDCV</sequence>
<dbReference type="InterPro" id="IPR016181">
    <property type="entry name" value="Acyl_CoA_acyltransferase"/>
</dbReference>
<feature type="domain" description="N-acetyltransferase" evidence="1">
    <location>
        <begin position="2"/>
        <end position="151"/>
    </location>
</feature>
<dbReference type="InterPro" id="IPR000182">
    <property type="entry name" value="GNAT_dom"/>
</dbReference>
<dbReference type="EMBL" id="RSCK01000016">
    <property type="protein sequence ID" value="RUT12215.1"/>
    <property type="molecule type" value="Genomic_DNA"/>
</dbReference>
<reference evidence="2 3" key="1">
    <citation type="journal article" date="2019" name="Genome Biol. Evol.">
        <title>Day and night: Metabolic profiles and evolutionary relationships of six axenic non-marine cyanobacteria.</title>
        <authorList>
            <person name="Will S.E."/>
            <person name="Henke P."/>
            <person name="Boedeker C."/>
            <person name="Huang S."/>
            <person name="Brinkmann H."/>
            <person name="Rohde M."/>
            <person name="Jarek M."/>
            <person name="Friedl T."/>
            <person name="Seufert S."/>
            <person name="Schumacher M."/>
            <person name="Overmann J."/>
            <person name="Neumann-Schaal M."/>
            <person name="Petersen J."/>
        </authorList>
    </citation>
    <scope>NUCLEOTIDE SEQUENCE [LARGE SCALE GENOMIC DNA]</scope>
    <source>
        <strain evidence="2 3">SAG 39.79</strain>
    </source>
</reference>
<dbReference type="SUPFAM" id="SSF55729">
    <property type="entry name" value="Acyl-CoA N-acyltransferases (Nat)"/>
    <property type="match status" value="1"/>
</dbReference>